<feature type="domain" description="NADH:quinone oxidoreductase/Mrp antiporter transmembrane" evidence="19">
    <location>
        <begin position="23"/>
        <end position="282"/>
    </location>
</feature>
<evidence type="ECO:0000256" key="12">
    <source>
        <dbReference type="ARBA" id="ARBA00022989"/>
    </source>
</evidence>
<feature type="transmembrane region" description="Helical" evidence="18">
    <location>
        <begin position="195"/>
        <end position="215"/>
    </location>
</feature>
<dbReference type="GO" id="GO:0006120">
    <property type="term" value="P:mitochondrial electron transport, NADH to ubiquinone"/>
    <property type="evidence" value="ECO:0007669"/>
    <property type="project" value="InterPro"/>
</dbReference>
<evidence type="ECO:0000256" key="1">
    <source>
        <dbReference type="ARBA" id="ARBA00003257"/>
    </source>
</evidence>
<dbReference type="GO" id="GO:0005743">
    <property type="term" value="C:mitochondrial inner membrane"/>
    <property type="evidence" value="ECO:0007669"/>
    <property type="project" value="UniProtKB-SubCell"/>
</dbReference>
<keyword evidence="15 18" id="KW-0496">Mitochondrion</keyword>
<keyword evidence="8 18" id="KW-0812">Transmembrane</keyword>
<protein>
    <recommendedName>
        <fullName evidence="5 18">NADH-ubiquinone oxidoreductase chain 2</fullName>
        <ecNumber evidence="4 18">7.1.1.2</ecNumber>
    </recommendedName>
</protein>
<keyword evidence="11 18" id="KW-0249">Electron transport</keyword>
<comment type="function">
    <text evidence="18">Core subunit of the mitochondrial membrane respiratory chain NADH dehydrogenase (Complex I) which catalyzes electron transfer from NADH through the respiratory chain, using ubiquinone as an electron acceptor. Essential for the catalytic activity and assembly of complex I.</text>
</comment>
<accession>A0A0C4JZV6</accession>
<keyword evidence="6" id="KW-0813">Transport</keyword>
<evidence type="ECO:0000256" key="3">
    <source>
        <dbReference type="ARBA" id="ARBA00007012"/>
    </source>
</evidence>
<evidence type="ECO:0000256" key="7">
    <source>
        <dbReference type="ARBA" id="ARBA00022660"/>
    </source>
</evidence>
<dbReference type="PRINTS" id="PR01436">
    <property type="entry name" value="NADHDHGNASE2"/>
</dbReference>
<evidence type="ECO:0000313" key="20">
    <source>
        <dbReference type="EMBL" id="AHH93144.1"/>
    </source>
</evidence>
<evidence type="ECO:0000256" key="2">
    <source>
        <dbReference type="ARBA" id="ARBA00004448"/>
    </source>
</evidence>
<evidence type="ECO:0000259" key="19">
    <source>
        <dbReference type="Pfam" id="PF00361"/>
    </source>
</evidence>
<feature type="transmembrane region" description="Helical" evidence="18">
    <location>
        <begin position="315"/>
        <end position="332"/>
    </location>
</feature>
<feature type="transmembrane region" description="Helical" evidence="18">
    <location>
        <begin position="95"/>
        <end position="112"/>
    </location>
</feature>
<keyword evidence="16 18" id="KW-0472">Membrane</keyword>
<organism evidence="20">
    <name type="scientific">Peirates atromaculatus</name>
    <dbReference type="NCBI Taxonomy" id="1457303"/>
    <lineage>
        <taxon>Eukaryota</taxon>
        <taxon>Metazoa</taxon>
        <taxon>Ecdysozoa</taxon>
        <taxon>Arthropoda</taxon>
        <taxon>Hexapoda</taxon>
        <taxon>Insecta</taxon>
        <taxon>Pterygota</taxon>
        <taxon>Neoptera</taxon>
        <taxon>Paraneoptera</taxon>
        <taxon>Hemiptera</taxon>
        <taxon>Heteroptera</taxon>
        <taxon>Panheteroptera</taxon>
        <taxon>Cimicomorpha</taxon>
        <taxon>Reduviidae</taxon>
        <taxon>Peiratinae</taxon>
        <taxon>Peirates</taxon>
    </lineage>
</organism>
<feature type="transmembrane region" description="Helical" evidence="18">
    <location>
        <begin position="147"/>
        <end position="165"/>
    </location>
</feature>
<reference evidence="20" key="1">
    <citation type="submission" date="2013-11" db="EMBL/GenBank/DDBJ databases">
        <authorList>
            <person name="Zhao G.Y."/>
            <person name="Cai W.Z."/>
        </authorList>
    </citation>
    <scope>NUCLEOTIDE SEQUENCE</scope>
    <source>
        <strain evidence="20">WH13</strain>
    </source>
</reference>
<dbReference type="EC" id="7.1.1.2" evidence="4 18"/>
<keyword evidence="9 18" id="KW-0999">Mitochondrion inner membrane</keyword>
<geneLocation type="mitochondrion" evidence="20"/>
<dbReference type="InterPro" id="IPR050175">
    <property type="entry name" value="Complex_I_Subunit_2"/>
</dbReference>
<evidence type="ECO:0000256" key="15">
    <source>
        <dbReference type="ARBA" id="ARBA00023128"/>
    </source>
</evidence>
<evidence type="ECO:0000256" key="18">
    <source>
        <dbReference type="RuleBase" id="RU003403"/>
    </source>
</evidence>
<sequence length="334" mass="38060">MPNISKLLFSGTLITGTILVLSSETWLGMWMGLEMNMLSFIPIMFKSKKTSSAESCMIYFLTQSIGSILMLMLVLTNSSLMMLPYAVDELVNTMLVFSMAIKLGIPPFHFWFPEIIKKMEWAESLILMTWQKIAPLTILSYLFPETIIAPILIMTSTLVGAIGGLNQTSTHKIMAFSSINHMGWMIACMKLNNTLWMSYLVIYSIILTMMIFIFNKYSVSYINQLNLSSGFSEKMLIIILFLSLGGLPPFLGFLPKWMVIQTMVISNTFPTLIIMILSSLITLFYYLRLISSNLLINSPTWKWNITPSYILQPKWSIFMIMLNLALPMILVLNF</sequence>
<dbReference type="InterPro" id="IPR001750">
    <property type="entry name" value="ND/Mrp_TM"/>
</dbReference>
<evidence type="ECO:0000256" key="10">
    <source>
        <dbReference type="ARBA" id="ARBA00022967"/>
    </source>
</evidence>
<evidence type="ECO:0000256" key="5">
    <source>
        <dbReference type="ARBA" id="ARBA00021008"/>
    </source>
</evidence>
<evidence type="ECO:0000256" key="17">
    <source>
        <dbReference type="ARBA" id="ARBA00049551"/>
    </source>
</evidence>
<evidence type="ECO:0000256" key="8">
    <source>
        <dbReference type="ARBA" id="ARBA00022692"/>
    </source>
</evidence>
<dbReference type="EMBL" id="KF913539">
    <property type="protein sequence ID" value="AHH93144.1"/>
    <property type="molecule type" value="Genomic_DNA"/>
</dbReference>
<feature type="transmembrane region" description="Helical" evidence="18">
    <location>
        <begin position="7"/>
        <end position="23"/>
    </location>
</feature>
<dbReference type="InterPro" id="IPR003917">
    <property type="entry name" value="NADH_UbQ_OxRdtase_chain2"/>
</dbReference>
<evidence type="ECO:0000256" key="14">
    <source>
        <dbReference type="ARBA" id="ARBA00023075"/>
    </source>
</evidence>
<keyword evidence="12 18" id="KW-1133">Transmembrane helix</keyword>
<evidence type="ECO:0000256" key="6">
    <source>
        <dbReference type="ARBA" id="ARBA00022448"/>
    </source>
</evidence>
<keyword evidence="14 18" id="KW-0830">Ubiquinone</keyword>
<evidence type="ECO:0000256" key="9">
    <source>
        <dbReference type="ARBA" id="ARBA00022792"/>
    </source>
</evidence>
<comment type="function">
    <text evidence="1">Core subunit of the mitochondrial membrane respiratory chain NADH dehydrogenase (Complex I) that is believed to belong to the minimal assembly required for catalysis. Complex I functions in the transfer of electrons from NADH to the respiratory chain. The immediate electron acceptor for the enzyme is believed to be ubiquinone.</text>
</comment>
<dbReference type="PANTHER" id="PTHR46552:SF1">
    <property type="entry name" value="NADH-UBIQUINONE OXIDOREDUCTASE CHAIN 2"/>
    <property type="match status" value="1"/>
</dbReference>
<dbReference type="GO" id="GO:0008137">
    <property type="term" value="F:NADH dehydrogenase (ubiquinone) activity"/>
    <property type="evidence" value="ECO:0007669"/>
    <property type="project" value="UniProtKB-EC"/>
</dbReference>
<gene>
    <name evidence="20" type="primary">ND2</name>
</gene>
<evidence type="ECO:0000256" key="11">
    <source>
        <dbReference type="ARBA" id="ARBA00022982"/>
    </source>
</evidence>
<keyword evidence="7 18" id="KW-0679">Respiratory chain</keyword>
<reference evidence="20" key="2">
    <citation type="journal article" date="2015" name="PLoS ONE">
        <title>Comparative Mitogenomics of the Assassin Bug Genus Peirates (Hemiptera: Reduviidae: Peiratinae) Reveal Conserved Mitochondrial Genome Organization of P. atromaculatus, P. fulvescens and P. turpis.</title>
        <authorList>
            <person name="Zhao G."/>
            <person name="Li H."/>
            <person name="Zhao P."/>
            <person name="Cai W."/>
        </authorList>
    </citation>
    <scope>NUCLEOTIDE SEQUENCE</scope>
    <source>
        <strain evidence="20">WH13</strain>
    </source>
</reference>
<proteinExistence type="inferred from homology"/>
<keyword evidence="13 18" id="KW-0520">NAD</keyword>
<comment type="similarity">
    <text evidence="3 18">Belongs to the complex I subunit 2 family.</text>
</comment>
<dbReference type="Pfam" id="PF00361">
    <property type="entry name" value="Proton_antipo_M"/>
    <property type="match status" value="1"/>
</dbReference>
<comment type="catalytic activity">
    <reaction evidence="17 18">
        <text>a ubiquinone + NADH + 5 H(+)(in) = a ubiquinol + NAD(+) + 4 H(+)(out)</text>
        <dbReference type="Rhea" id="RHEA:29091"/>
        <dbReference type="Rhea" id="RHEA-COMP:9565"/>
        <dbReference type="Rhea" id="RHEA-COMP:9566"/>
        <dbReference type="ChEBI" id="CHEBI:15378"/>
        <dbReference type="ChEBI" id="CHEBI:16389"/>
        <dbReference type="ChEBI" id="CHEBI:17976"/>
        <dbReference type="ChEBI" id="CHEBI:57540"/>
        <dbReference type="ChEBI" id="CHEBI:57945"/>
        <dbReference type="EC" id="7.1.1.2"/>
    </reaction>
</comment>
<name>A0A0C4JZV6_9HEMI</name>
<feature type="transmembrane region" description="Helical" evidence="18">
    <location>
        <begin position="235"/>
        <end position="255"/>
    </location>
</feature>
<evidence type="ECO:0000256" key="13">
    <source>
        <dbReference type="ARBA" id="ARBA00023027"/>
    </source>
</evidence>
<evidence type="ECO:0000256" key="16">
    <source>
        <dbReference type="ARBA" id="ARBA00023136"/>
    </source>
</evidence>
<evidence type="ECO:0000256" key="4">
    <source>
        <dbReference type="ARBA" id="ARBA00012944"/>
    </source>
</evidence>
<feature type="transmembrane region" description="Helical" evidence="18">
    <location>
        <begin position="267"/>
        <end position="287"/>
    </location>
</feature>
<comment type="subcellular location">
    <subcellularLocation>
        <location evidence="2 18">Mitochondrion inner membrane</location>
        <topology evidence="2 18">Multi-pass membrane protein</topology>
    </subcellularLocation>
</comment>
<keyword evidence="10 18" id="KW-1278">Translocase</keyword>
<dbReference type="PANTHER" id="PTHR46552">
    <property type="entry name" value="NADH-UBIQUINONE OXIDOREDUCTASE CHAIN 2"/>
    <property type="match status" value="1"/>
</dbReference>
<dbReference type="AlphaFoldDB" id="A0A0C4JZV6"/>
<feature type="transmembrane region" description="Helical" evidence="18">
    <location>
        <begin position="57"/>
        <end position="75"/>
    </location>
</feature>